<dbReference type="InterPro" id="IPR011663">
    <property type="entry name" value="UTRA"/>
</dbReference>
<accession>A0AAI9SCD4</accession>
<dbReference type="SUPFAM" id="SSF46785">
    <property type="entry name" value="Winged helix' DNA-binding domain"/>
    <property type="match status" value="1"/>
</dbReference>
<dbReference type="EMBL" id="WEHW01000036">
    <property type="protein sequence ID" value="KAB7650519.1"/>
    <property type="molecule type" value="Genomic_DNA"/>
</dbReference>
<evidence type="ECO:0000313" key="5">
    <source>
        <dbReference type="EMBL" id="KAB7650519.1"/>
    </source>
</evidence>
<proteinExistence type="predicted"/>
<keyword evidence="2" id="KW-0238">DNA-binding</keyword>
<dbReference type="Proteomes" id="UP000469462">
    <property type="component" value="Unassembled WGS sequence"/>
</dbReference>
<sequence length="266" mass="30613">MQNSDALTKNSLRTNAMKNPEILETVLPRRETLFELMSRKISQMIEAGVWKTGDMLPNEAELAQRFKVSQGTVRRALKILTDQGILVRHQGRGTFVARFDSNPSGILARYVRMRPDDKAPNLPIRTILRMFEIEDPSDEVAGILRLLPGEKVIHIRRVHYTDRGPVSFDEHFLNAALFQKLTAENIVRHEELLLYAFYQNVCGVTIQRCKSTAKAEVLSEARCRQYGFEWPTAVICERRVAFALGDHPVEFRIEEYVTRDYHLALE</sequence>
<dbReference type="Pfam" id="PF07702">
    <property type="entry name" value="UTRA"/>
    <property type="match status" value="1"/>
</dbReference>
<dbReference type="SUPFAM" id="SSF64288">
    <property type="entry name" value="Chorismate lyase-like"/>
    <property type="match status" value="1"/>
</dbReference>
<evidence type="ECO:0000313" key="6">
    <source>
        <dbReference type="Proteomes" id="UP000469462"/>
    </source>
</evidence>
<dbReference type="SMART" id="SM00345">
    <property type="entry name" value="HTH_GNTR"/>
    <property type="match status" value="1"/>
</dbReference>
<dbReference type="InterPro" id="IPR050679">
    <property type="entry name" value="Bact_HTH_transcr_reg"/>
</dbReference>
<dbReference type="InterPro" id="IPR000524">
    <property type="entry name" value="Tscrpt_reg_HTH_GntR"/>
</dbReference>
<dbReference type="Gene3D" id="3.40.1410.10">
    <property type="entry name" value="Chorismate lyase-like"/>
    <property type="match status" value="1"/>
</dbReference>
<evidence type="ECO:0000256" key="3">
    <source>
        <dbReference type="ARBA" id="ARBA00023163"/>
    </source>
</evidence>
<evidence type="ECO:0000256" key="1">
    <source>
        <dbReference type="ARBA" id="ARBA00023015"/>
    </source>
</evidence>
<dbReference type="InterPro" id="IPR036390">
    <property type="entry name" value="WH_DNA-bd_sf"/>
</dbReference>
<dbReference type="InterPro" id="IPR036388">
    <property type="entry name" value="WH-like_DNA-bd_sf"/>
</dbReference>
<dbReference type="SMART" id="SM00866">
    <property type="entry name" value="UTRA"/>
    <property type="match status" value="1"/>
</dbReference>
<keyword evidence="3" id="KW-0804">Transcription</keyword>
<feature type="domain" description="HTH gntR-type" evidence="4">
    <location>
        <begin position="31"/>
        <end position="99"/>
    </location>
</feature>
<dbReference type="CDD" id="cd07377">
    <property type="entry name" value="WHTH_GntR"/>
    <property type="match status" value="1"/>
</dbReference>
<dbReference type="GO" id="GO:0045892">
    <property type="term" value="P:negative regulation of DNA-templated transcription"/>
    <property type="evidence" value="ECO:0007669"/>
    <property type="project" value="TreeGrafter"/>
</dbReference>
<evidence type="ECO:0000259" key="4">
    <source>
        <dbReference type="PROSITE" id="PS50949"/>
    </source>
</evidence>
<dbReference type="PANTHER" id="PTHR44846:SF1">
    <property type="entry name" value="MANNOSYL-D-GLYCERATE TRANSPORT_METABOLISM SYSTEM REPRESSOR MNGR-RELATED"/>
    <property type="match status" value="1"/>
</dbReference>
<gene>
    <name evidence="5" type="ORF">GBM96_08740</name>
</gene>
<dbReference type="GO" id="GO:0003677">
    <property type="term" value="F:DNA binding"/>
    <property type="evidence" value="ECO:0007669"/>
    <property type="project" value="UniProtKB-KW"/>
</dbReference>
<dbReference type="Pfam" id="PF00392">
    <property type="entry name" value="GntR"/>
    <property type="match status" value="1"/>
</dbReference>
<keyword evidence="1" id="KW-0805">Transcription regulation</keyword>
<protein>
    <submittedName>
        <fullName evidence="5">GntR family transcriptional regulator</fullName>
    </submittedName>
</protein>
<dbReference type="PANTHER" id="PTHR44846">
    <property type="entry name" value="MANNOSYL-D-GLYCERATE TRANSPORT/METABOLISM SYSTEM REPRESSOR MNGR-RELATED"/>
    <property type="match status" value="1"/>
</dbReference>
<dbReference type="Gene3D" id="1.10.10.10">
    <property type="entry name" value="Winged helix-like DNA-binding domain superfamily/Winged helix DNA-binding domain"/>
    <property type="match status" value="1"/>
</dbReference>
<organism evidence="5 6">
    <name type="scientific">Sutterella seckii</name>
    <dbReference type="NCBI Taxonomy" id="1944635"/>
    <lineage>
        <taxon>Bacteria</taxon>
        <taxon>Pseudomonadati</taxon>
        <taxon>Pseudomonadota</taxon>
        <taxon>Betaproteobacteria</taxon>
        <taxon>Burkholderiales</taxon>
        <taxon>Sutterellaceae</taxon>
        <taxon>Sutterella</taxon>
    </lineage>
</organism>
<name>A0AAI9SCD4_9BURK</name>
<dbReference type="AlphaFoldDB" id="A0AAI9SCD4"/>
<comment type="caution">
    <text evidence="5">The sequence shown here is derived from an EMBL/GenBank/DDBJ whole genome shotgun (WGS) entry which is preliminary data.</text>
</comment>
<keyword evidence="6" id="KW-1185">Reference proteome</keyword>
<evidence type="ECO:0000256" key="2">
    <source>
        <dbReference type="ARBA" id="ARBA00023125"/>
    </source>
</evidence>
<dbReference type="GO" id="GO:0003700">
    <property type="term" value="F:DNA-binding transcription factor activity"/>
    <property type="evidence" value="ECO:0007669"/>
    <property type="project" value="InterPro"/>
</dbReference>
<dbReference type="InterPro" id="IPR028978">
    <property type="entry name" value="Chorismate_lyase_/UTRA_dom_sf"/>
</dbReference>
<reference evidence="5 6" key="1">
    <citation type="submission" date="2019-10" db="EMBL/GenBank/DDBJ databases">
        <title>Genome diversity of Sutterella seckii.</title>
        <authorList>
            <person name="Chaplin A.V."/>
            <person name="Sokolova S.R."/>
            <person name="Mosin K.A."/>
            <person name="Ivanova E.L."/>
            <person name="Kochetkova T.O."/>
            <person name="Goltsov A.Y."/>
            <person name="Trofimov D.Y."/>
            <person name="Efimov B.A."/>
        </authorList>
    </citation>
    <scope>NUCLEOTIDE SEQUENCE [LARGE SCALE GENOMIC DNA]</scope>
    <source>
        <strain evidence="5 6">ASD3426</strain>
    </source>
</reference>
<dbReference type="PROSITE" id="PS50949">
    <property type="entry name" value="HTH_GNTR"/>
    <property type="match status" value="1"/>
</dbReference>
<dbReference type="PRINTS" id="PR00035">
    <property type="entry name" value="HTHGNTR"/>
</dbReference>